<feature type="region of interest" description="Disordered" evidence="1">
    <location>
        <begin position="1"/>
        <end position="56"/>
    </location>
</feature>
<accession>A0A8J3N879</accession>
<proteinExistence type="predicted"/>
<dbReference type="Proteomes" id="UP000612808">
    <property type="component" value="Unassembled WGS sequence"/>
</dbReference>
<evidence type="ECO:0000256" key="1">
    <source>
        <dbReference type="SAM" id="MobiDB-lite"/>
    </source>
</evidence>
<organism evidence="2 3">
    <name type="scientific">Actinocatenispora rupis</name>
    <dbReference type="NCBI Taxonomy" id="519421"/>
    <lineage>
        <taxon>Bacteria</taxon>
        <taxon>Bacillati</taxon>
        <taxon>Actinomycetota</taxon>
        <taxon>Actinomycetes</taxon>
        <taxon>Micromonosporales</taxon>
        <taxon>Micromonosporaceae</taxon>
        <taxon>Actinocatenispora</taxon>
    </lineage>
</organism>
<sequence length="56" mass="5634">MVTVHHTGVALALRDPARCGPQRPEPNAPAPNAPGAVAGRTRAFGGEAYDPVGTGT</sequence>
<keyword evidence="3" id="KW-1185">Reference proteome</keyword>
<name>A0A8J3N879_9ACTN</name>
<reference evidence="2" key="1">
    <citation type="submission" date="2021-01" db="EMBL/GenBank/DDBJ databases">
        <title>Whole genome shotgun sequence of Actinocatenispora rupis NBRC 107355.</title>
        <authorList>
            <person name="Komaki H."/>
            <person name="Tamura T."/>
        </authorList>
    </citation>
    <scope>NUCLEOTIDE SEQUENCE</scope>
    <source>
        <strain evidence="2">NBRC 107355</strain>
    </source>
</reference>
<dbReference type="EMBL" id="BOMB01000004">
    <property type="protein sequence ID" value="GID10024.1"/>
    <property type="molecule type" value="Genomic_DNA"/>
</dbReference>
<evidence type="ECO:0000313" key="2">
    <source>
        <dbReference type="EMBL" id="GID10024.1"/>
    </source>
</evidence>
<protein>
    <submittedName>
        <fullName evidence="2">Uncharacterized protein</fullName>
    </submittedName>
</protein>
<comment type="caution">
    <text evidence="2">The sequence shown here is derived from an EMBL/GenBank/DDBJ whole genome shotgun (WGS) entry which is preliminary data.</text>
</comment>
<gene>
    <name evidence="2" type="ORF">Aru02nite_09130</name>
</gene>
<evidence type="ECO:0000313" key="3">
    <source>
        <dbReference type="Proteomes" id="UP000612808"/>
    </source>
</evidence>
<feature type="compositionally biased region" description="Pro residues" evidence="1">
    <location>
        <begin position="23"/>
        <end position="32"/>
    </location>
</feature>
<dbReference type="AlphaFoldDB" id="A0A8J3N879"/>